<dbReference type="InterPro" id="IPR016753">
    <property type="entry name" value="PBSX_Firmicutes"/>
</dbReference>
<evidence type="ECO:0000256" key="1">
    <source>
        <dbReference type="ARBA" id="ARBA00006799"/>
    </source>
</evidence>
<dbReference type="RefSeq" id="WP_127978894.1">
    <property type="nucleotide sequence ID" value="NZ_CAAKOH010000197.1"/>
</dbReference>
<dbReference type="Pfam" id="PF04860">
    <property type="entry name" value="Phage_portal"/>
    <property type="match status" value="1"/>
</dbReference>
<dbReference type="AlphaFoldDB" id="A0A437UN45"/>
<evidence type="ECO:0000313" key="3">
    <source>
        <dbReference type="Proteomes" id="UP000288388"/>
    </source>
</evidence>
<protein>
    <submittedName>
        <fullName evidence="2">Phage portal protein</fullName>
    </submittedName>
</protein>
<sequence>MTSRIISGGKSGDVPIKKQNIKIQKKRRLTYKMSGGREQFRDLTLLNPPYDLSVLRSITDLSDILNQSIEAYKTNVVGFGMGIRYKVEDLEETEKMKAEWNHLESLVKELCYERPAKEVIEEVIRHVEECGNGFLEVIRNGKGEVVGIDSIKPEYMFVTKLNRVVNENGQDIKVRYFCFRDPLMDSGVESGTWYKTFGDPTPLNVNGSVGKEGSGTATEVIHLKNGDFQDPYGVPRWIGALIKVIGNRKADELNYRYFTQGRHIPLAITLENAQLTAESEATLQSYANAIGGEENQHKFLLLEAEKVTPADAMLGEDDKYKPAIRIEKLADILQKDALFLEYDKNVIDSILGSFRLPPIYVARSSDYTRATAETAKELTEEQVFQPLRESYEARMNSLFREYEFQYVEIFFKTSNIVKMDDIKAILEPAIEAKAVAPNDLRDVVGKVLNKPLEPFDGDEYNKPILTNSQGNAIGSLTGEIDLEKAYGRSETSELAATLRRLIKEVRS</sequence>
<dbReference type="PIRSF" id="PIRSF019260">
    <property type="entry name" value="PBSX_XkdE_prd"/>
    <property type="match status" value="1"/>
</dbReference>
<evidence type="ECO:0000313" key="2">
    <source>
        <dbReference type="EMBL" id="RVU95011.1"/>
    </source>
</evidence>
<dbReference type="Proteomes" id="UP000288388">
    <property type="component" value="Unassembled WGS sequence"/>
</dbReference>
<dbReference type="NCBIfam" id="TIGR01540">
    <property type="entry name" value="portal_PBSX"/>
    <property type="match status" value="1"/>
</dbReference>
<comment type="similarity">
    <text evidence="1">Belongs to the phage portal family. PBSX subfamily.</text>
</comment>
<comment type="caution">
    <text evidence="2">The sequence shown here is derived from an EMBL/GenBank/DDBJ whole genome shotgun (WGS) entry which is preliminary data.</text>
</comment>
<dbReference type="InterPro" id="IPR006944">
    <property type="entry name" value="Phage/GTA_portal"/>
</dbReference>
<name>A0A437UN45_ENTAV</name>
<organism evidence="2 3">
    <name type="scientific">Enterococcus avium</name>
    <name type="common">Streptococcus avium</name>
    <dbReference type="NCBI Taxonomy" id="33945"/>
    <lineage>
        <taxon>Bacteria</taxon>
        <taxon>Bacillati</taxon>
        <taxon>Bacillota</taxon>
        <taxon>Bacilli</taxon>
        <taxon>Lactobacillales</taxon>
        <taxon>Enterococcaceae</taxon>
        <taxon>Enterococcus</taxon>
    </lineage>
</organism>
<dbReference type="EMBL" id="RYZS01000001">
    <property type="protein sequence ID" value="RVU95011.1"/>
    <property type="molecule type" value="Genomic_DNA"/>
</dbReference>
<proteinExistence type="inferred from homology"/>
<reference evidence="2 3" key="1">
    <citation type="submission" date="2018-12" db="EMBL/GenBank/DDBJ databases">
        <title>A novel vanA-carrying plasmid in a clinical isolate of Enterococcus avium.</title>
        <authorList>
            <person name="Bernasconi O.J."/>
            <person name="Luzzaro F."/>
            <person name="Endimiani A."/>
        </authorList>
    </citation>
    <scope>NUCLEOTIDE SEQUENCE [LARGE SCALE GENOMIC DNA]</scope>
    <source>
        <strain evidence="2 3">LC0559/18</strain>
    </source>
</reference>
<accession>A0A437UN45</accession>
<gene>
    <name evidence="2" type="ORF">EK398_09155</name>
</gene>
<dbReference type="InterPro" id="IPR006430">
    <property type="entry name" value="Phage_portal_PBSX"/>
</dbReference>